<name>A0A0D6MH78_9PROT</name>
<dbReference type="AlphaFoldDB" id="A0A0D6MH78"/>
<organism evidence="4 5">
    <name type="scientific">Tanticharoenia sakaeratensis NBRC 103193</name>
    <dbReference type="NCBI Taxonomy" id="1231623"/>
    <lineage>
        <taxon>Bacteria</taxon>
        <taxon>Pseudomonadati</taxon>
        <taxon>Pseudomonadota</taxon>
        <taxon>Alphaproteobacteria</taxon>
        <taxon>Acetobacterales</taxon>
        <taxon>Acetobacteraceae</taxon>
        <taxon>Tanticharoenia</taxon>
    </lineage>
</organism>
<sequence>MDRVAKAAGMSKKTLYQWFDSKQSLYENLISDRLLTIKTPMDDAPGSIAEQLSRSLKALSREFMQTERLCLLRTVIAETRAPEIRQIVGQLFEMKCASFPLRTWLVEQRALNRIICEDIDEKTDLLFGMTLGLMTLGELTGGCANRTELEQDQLIDHAISVFLYGIDQQVSARNQIDTHALAHEDERNLTFAHRSHVTDIQETV</sequence>
<evidence type="ECO:0000313" key="4">
    <source>
        <dbReference type="EMBL" id="GAN52982.1"/>
    </source>
</evidence>
<dbReference type="STRING" id="1231623.Tasa_004_047"/>
<protein>
    <submittedName>
        <fullName evidence="4">TetR family transcriptional regulator</fullName>
    </submittedName>
</protein>
<dbReference type="Pfam" id="PF14246">
    <property type="entry name" value="TetR_C_7"/>
    <property type="match status" value="1"/>
</dbReference>
<comment type="caution">
    <text evidence="4">The sequence shown here is derived from an EMBL/GenBank/DDBJ whole genome shotgun (WGS) entry which is preliminary data.</text>
</comment>
<gene>
    <name evidence="4" type="ORF">Tasa_004_047</name>
</gene>
<dbReference type="Pfam" id="PF00440">
    <property type="entry name" value="TetR_N"/>
    <property type="match status" value="1"/>
</dbReference>
<reference evidence="4 5" key="1">
    <citation type="submission" date="2012-10" db="EMBL/GenBank/DDBJ databases">
        <title>Genome sequencing of Tanticharoenia sakaeratensis NBRC 103193.</title>
        <authorList>
            <person name="Azuma Y."/>
            <person name="Hadano H."/>
            <person name="Hirakawa H."/>
            <person name="Matsushita K."/>
        </authorList>
    </citation>
    <scope>NUCLEOTIDE SEQUENCE [LARGE SCALE GENOMIC DNA]</scope>
    <source>
        <strain evidence="4 5">NBRC 103193</strain>
    </source>
</reference>
<dbReference type="Proteomes" id="UP000032679">
    <property type="component" value="Unassembled WGS sequence"/>
</dbReference>
<dbReference type="PROSITE" id="PS50977">
    <property type="entry name" value="HTH_TETR_2"/>
    <property type="match status" value="1"/>
</dbReference>
<dbReference type="Gene3D" id="1.10.357.10">
    <property type="entry name" value="Tetracycline Repressor, domain 2"/>
    <property type="match status" value="1"/>
</dbReference>
<evidence type="ECO:0000313" key="5">
    <source>
        <dbReference type="Proteomes" id="UP000032679"/>
    </source>
</evidence>
<accession>A0A0D6MH78</accession>
<keyword evidence="5" id="KW-1185">Reference proteome</keyword>
<dbReference type="InterPro" id="IPR001647">
    <property type="entry name" value="HTH_TetR"/>
</dbReference>
<dbReference type="EMBL" id="BALE01000004">
    <property type="protein sequence ID" value="GAN52982.1"/>
    <property type="molecule type" value="Genomic_DNA"/>
</dbReference>
<evidence type="ECO:0000259" key="3">
    <source>
        <dbReference type="PROSITE" id="PS50977"/>
    </source>
</evidence>
<dbReference type="GO" id="GO:0003677">
    <property type="term" value="F:DNA binding"/>
    <property type="evidence" value="ECO:0007669"/>
    <property type="project" value="UniProtKB-UniRule"/>
</dbReference>
<dbReference type="SUPFAM" id="SSF46689">
    <property type="entry name" value="Homeodomain-like"/>
    <property type="match status" value="1"/>
</dbReference>
<evidence type="ECO:0000256" key="2">
    <source>
        <dbReference type="PROSITE-ProRule" id="PRU00335"/>
    </source>
</evidence>
<comment type="caution">
    <text evidence="2">Lacks conserved residue(s) required for the propagation of feature annotation.</text>
</comment>
<keyword evidence="1 2" id="KW-0238">DNA-binding</keyword>
<dbReference type="InterPro" id="IPR009057">
    <property type="entry name" value="Homeodomain-like_sf"/>
</dbReference>
<feature type="domain" description="HTH tetR-type" evidence="3">
    <location>
        <begin position="1"/>
        <end position="37"/>
    </location>
</feature>
<dbReference type="InterPro" id="IPR039536">
    <property type="entry name" value="TetR_C_Proteobacteria"/>
</dbReference>
<evidence type="ECO:0000256" key="1">
    <source>
        <dbReference type="ARBA" id="ARBA00023125"/>
    </source>
</evidence>
<proteinExistence type="predicted"/>